<evidence type="ECO:0000313" key="2">
    <source>
        <dbReference type="Proteomes" id="UP000814140"/>
    </source>
</evidence>
<comment type="caution">
    <text evidence="1">The sequence shown here is derived from an EMBL/GenBank/DDBJ whole genome shotgun (WGS) entry which is preliminary data.</text>
</comment>
<reference evidence="1" key="2">
    <citation type="journal article" date="2022" name="New Phytol.">
        <title>Evolutionary transition to the ectomycorrhizal habit in the genomes of a hyperdiverse lineage of mushroom-forming fungi.</title>
        <authorList>
            <person name="Looney B."/>
            <person name="Miyauchi S."/>
            <person name="Morin E."/>
            <person name="Drula E."/>
            <person name="Courty P.E."/>
            <person name="Kohler A."/>
            <person name="Kuo A."/>
            <person name="LaButti K."/>
            <person name="Pangilinan J."/>
            <person name="Lipzen A."/>
            <person name="Riley R."/>
            <person name="Andreopoulos W."/>
            <person name="He G."/>
            <person name="Johnson J."/>
            <person name="Nolan M."/>
            <person name="Tritt A."/>
            <person name="Barry K.W."/>
            <person name="Grigoriev I.V."/>
            <person name="Nagy L.G."/>
            <person name="Hibbett D."/>
            <person name="Henrissat B."/>
            <person name="Matheny P.B."/>
            <person name="Labbe J."/>
            <person name="Martin F.M."/>
        </authorList>
    </citation>
    <scope>NUCLEOTIDE SEQUENCE</scope>
    <source>
        <strain evidence="1">HHB10654</strain>
    </source>
</reference>
<reference evidence="1" key="1">
    <citation type="submission" date="2021-03" db="EMBL/GenBank/DDBJ databases">
        <authorList>
            <consortium name="DOE Joint Genome Institute"/>
            <person name="Ahrendt S."/>
            <person name="Looney B.P."/>
            <person name="Miyauchi S."/>
            <person name="Morin E."/>
            <person name="Drula E."/>
            <person name="Courty P.E."/>
            <person name="Chicoki N."/>
            <person name="Fauchery L."/>
            <person name="Kohler A."/>
            <person name="Kuo A."/>
            <person name="Labutti K."/>
            <person name="Pangilinan J."/>
            <person name="Lipzen A."/>
            <person name="Riley R."/>
            <person name="Andreopoulos W."/>
            <person name="He G."/>
            <person name="Johnson J."/>
            <person name="Barry K.W."/>
            <person name="Grigoriev I.V."/>
            <person name="Nagy L."/>
            <person name="Hibbett D."/>
            <person name="Henrissat B."/>
            <person name="Matheny P.B."/>
            <person name="Labbe J."/>
            <person name="Martin F."/>
        </authorList>
    </citation>
    <scope>NUCLEOTIDE SEQUENCE</scope>
    <source>
        <strain evidence="1">HHB10654</strain>
    </source>
</reference>
<evidence type="ECO:0000313" key="1">
    <source>
        <dbReference type="EMBL" id="KAI0060066.1"/>
    </source>
</evidence>
<sequence>MIPPPPNQVFSAFSFVGFVMCAIPFYWHMEAWNTGTCLYMAWTGLGCLNYFINSIVWNGTVLNKAPVWCDISTRFIIGLNVAVPAASLCINRRLYKISTVKAVMVTRSEKRRAVMTDLAIGLGIPIIQMALQYVVSGHRFDIYEDFGPYYFTWNTVPAYPLSVAWPLAIGLVSFVYCALTIRQFWKRGRQFNQMLSSNRGLNQSRYLRLMCLSLVEVLGTIPITTYSIWFNAKDGQVNKWVSWANTHYNYSKVEQIPSVLWKSDYNATVSLELSRWFCVLCAFVFFGFFGFADEARKHYRLVYTSLSSRLGYSTTSSSLTASSNNFNSSFPDMSSKGNVTLPVFVSNNGRGKADSMLSFSDKLSTSISIGDFADDFKADPYSPTESSSSASSSHTSEEDLHRERASPEPTVPASAVTRPQPPPEISVAEPVASAHSVNVV</sequence>
<organism evidence="1 2">
    <name type="scientific">Artomyces pyxidatus</name>
    <dbReference type="NCBI Taxonomy" id="48021"/>
    <lineage>
        <taxon>Eukaryota</taxon>
        <taxon>Fungi</taxon>
        <taxon>Dikarya</taxon>
        <taxon>Basidiomycota</taxon>
        <taxon>Agaricomycotina</taxon>
        <taxon>Agaricomycetes</taxon>
        <taxon>Russulales</taxon>
        <taxon>Auriscalpiaceae</taxon>
        <taxon>Artomyces</taxon>
    </lineage>
</organism>
<name>A0ACB8SWK8_9AGAM</name>
<protein>
    <submittedName>
        <fullName evidence="1">STE3-domain-containing protein</fullName>
    </submittedName>
</protein>
<keyword evidence="2" id="KW-1185">Reference proteome</keyword>
<gene>
    <name evidence="1" type="ORF">BV25DRAFT_978449</name>
</gene>
<proteinExistence type="predicted"/>
<dbReference type="EMBL" id="MU277221">
    <property type="protein sequence ID" value="KAI0060066.1"/>
    <property type="molecule type" value="Genomic_DNA"/>
</dbReference>
<accession>A0ACB8SWK8</accession>
<dbReference type="Proteomes" id="UP000814140">
    <property type="component" value="Unassembled WGS sequence"/>
</dbReference>